<keyword evidence="1" id="KW-0560">Oxidoreductase</keyword>
<sequence>MTTSRVLELQTIITVGNYEYRSASHFAQDASVNYEGHGPVPSALFSLRIDTAIDGPQNSLMVEESHAMPFNEPGVHNPFGVGYTTVNHIVESETPLDLDVARRRVFKIISENVKNPMSGGPVGYRLVPHYSQMVLAHPSSYHSKRTEFAEHAVWVTRYSDEERDSAGEHTMQSLGGEGIASWIRSRLAPVSVRNEDIVIWHAFRTTHNPRVEDWPVMPAEKIRSR</sequence>
<dbReference type="PANTHER" id="PTHR10638:SF33">
    <property type="entry name" value="AMINE OXIDASE"/>
    <property type="match status" value="1"/>
</dbReference>
<proteinExistence type="inferred from homology"/>
<dbReference type="Pfam" id="PF01179">
    <property type="entry name" value="Cu_amine_oxid"/>
    <property type="match status" value="1"/>
</dbReference>
<evidence type="ECO:0000256" key="1">
    <source>
        <dbReference type="RuleBase" id="RU000672"/>
    </source>
</evidence>
<dbReference type="EMBL" id="JACBAG010001872">
    <property type="protein sequence ID" value="KAF7178882.1"/>
    <property type="molecule type" value="Genomic_DNA"/>
</dbReference>
<keyword evidence="1" id="KW-0479">Metal-binding</keyword>
<comment type="cofactor">
    <cofactor evidence="1">
        <name>Cu cation</name>
        <dbReference type="ChEBI" id="CHEBI:23378"/>
    </cofactor>
    <text evidence="1">Contains 1 topaquinone per subunit.</text>
</comment>
<dbReference type="GO" id="GO:0005507">
    <property type="term" value="F:copper ion binding"/>
    <property type="evidence" value="ECO:0007669"/>
    <property type="project" value="InterPro"/>
</dbReference>
<comment type="PTM">
    <text evidence="1">Topaquinone (TPQ) is generated by copper-dependent autoxidation of a specific tyrosyl residue.</text>
</comment>
<keyword evidence="1" id="KW-0186">Copper</keyword>
<evidence type="ECO:0000313" key="3">
    <source>
        <dbReference type="EMBL" id="KAF7162014.1"/>
    </source>
</evidence>
<keyword evidence="5" id="KW-1185">Reference proteome</keyword>
<dbReference type="Gene3D" id="2.70.98.20">
    <property type="entry name" value="Copper amine oxidase, catalytic domain"/>
    <property type="match status" value="1"/>
</dbReference>
<comment type="caution">
    <text evidence="3">The sequence shown here is derived from an EMBL/GenBank/DDBJ whole genome shotgun (WGS) entry which is preliminary data.</text>
</comment>
<gene>
    <name evidence="3" type="ORF">CNMCM5623_007385</name>
    <name evidence="4" type="ORF">CNMCM7691_007704</name>
</gene>
<evidence type="ECO:0000313" key="4">
    <source>
        <dbReference type="EMBL" id="KAF7178882.1"/>
    </source>
</evidence>
<accession>A0A8H6US00</accession>
<comment type="similarity">
    <text evidence="1">Belongs to the copper/topaquinone oxidase family.</text>
</comment>
<dbReference type="OrthoDB" id="5379943at2759"/>
<dbReference type="AlphaFoldDB" id="A0A8H6US00"/>
<dbReference type="EC" id="1.4.3.-" evidence="1"/>
<dbReference type="InterPro" id="IPR036460">
    <property type="entry name" value="Cu_amine_oxidase_C_sf"/>
</dbReference>
<dbReference type="GO" id="GO:0008131">
    <property type="term" value="F:primary methylamine oxidase activity"/>
    <property type="evidence" value="ECO:0007669"/>
    <property type="project" value="InterPro"/>
</dbReference>
<dbReference type="Proteomes" id="UP000641853">
    <property type="component" value="Unassembled WGS sequence"/>
</dbReference>
<dbReference type="SUPFAM" id="SSF49998">
    <property type="entry name" value="Amine oxidase catalytic domain"/>
    <property type="match status" value="1"/>
</dbReference>
<keyword evidence="1" id="KW-0801">TPQ</keyword>
<dbReference type="EMBL" id="JACBAE010001357">
    <property type="protein sequence ID" value="KAF7162014.1"/>
    <property type="molecule type" value="Genomic_DNA"/>
</dbReference>
<dbReference type="InterPro" id="IPR000269">
    <property type="entry name" value="Cu_amine_oxidase"/>
</dbReference>
<evidence type="ECO:0000313" key="6">
    <source>
        <dbReference type="Proteomes" id="UP000654922"/>
    </source>
</evidence>
<dbReference type="GO" id="GO:0048038">
    <property type="term" value="F:quinone binding"/>
    <property type="evidence" value="ECO:0007669"/>
    <property type="project" value="InterPro"/>
</dbReference>
<dbReference type="GO" id="GO:0009308">
    <property type="term" value="P:amine metabolic process"/>
    <property type="evidence" value="ECO:0007669"/>
    <property type="project" value="UniProtKB-UniRule"/>
</dbReference>
<name>A0A8H6US00_9EURO</name>
<evidence type="ECO:0000313" key="5">
    <source>
        <dbReference type="Proteomes" id="UP000641853"/>
    </source>
</evidence>
<feature type="domain" description="Copper amine oxidase catalytic" evidence="2">
    <location>
        <begin position="44"/>
        <end position="222"/>
    </location>
</feature>
<dbReference type="PANTHER" id="PTHR10638">
    <property type="entry name" value="COPPER AMINE OXIDASE"/>
    <property type="match status" value="1"/>
</dbReference>
<dbReference type="Proteomes" id="UP000654922">
    <property type="component" value="Unassembled WGS sequence"/>
</dbReference>
<reference evidence="3" key="1">
    <citation type="submission" date="2020-06" db="EMBL/GenBank/DDBJ databases">
        <title>Draft genome sequences of strains closely related to Aspergillus parafelis and Aspergillus hiratsukae.</title>
        <authorList>
            <person name="Dos Santos R.A.C."/>
            <person name="Rivero-Menendez O."/>
            <person name="Steenwyk J.L."/>
            <person name="Mead M.E."/>
            <person name="Goldman G.H."/>
            <person name="Alastruey-Izquierdo A."/>
            <person name="Rokas A."/>
        </authorList>
    </citation>
    <scope>NUCLEOTIDE SEQUENCE</scope>
    <source>
        <strain evidence="3">CNM-CM5623</strain>
        <strain evidence="4">CNM-CM7691</strain>
    </source>
</reference>
<evidence type="ECO:0000259" key="2">
    <source>
        <dbReference type="Pfam" id="PF01179"/>
    </source>
</evidence>
<dbReference type="InterPro" id="IPR015798">
    <property type="entry name" value="Cu_amine_oxidase_C"/>
</dbReference>
<organism evidence="3 6">
    <name type="scientific">Aspergillus felis</name>
    <dbReference type="NCBI Taxonomy" id="1287682"/>
    <lineage>
        <taxon>Eukaryota</taxon>
        <taxon>Fungi</taxon>
        <taxon>Dikarya</taxon>
        <taxon>Ascomycota</taxon>
        <taxon>Pezizomycotina</taxon>
        <taxon>Eurotiomycetes</taxon>
        <taxon>Eurotiomycetidae</taxon>
        <taxon>Eurotiales</taxon>
        <taxon>Aspergillaceae</taxon>
        <taxon>Aspergillus</taxon>
        <taxon>Aspergillus subgen. Fumigati</taxon>
    </lineage>
</organism>
<protein>
    <recommendedName>
        <fullName evidence="1">Amine oxidase</fullName>
        <ecNumber evidence="1">1.4.3.-</ecNumber>
    </recommendedName>
</protein>